<proteinExistence type="predicted"/>
<protein>
    <submittedName>
        <fullName evidence="1">Uncharacterized protein</fullName>
    </submittedName>
</protein>
<sequence length="122" mass="14100">MDREELKVLALEMGVGEMVTRKKTGKDWFFASEMTGNELLAYGEAVLARAGKPPRLDLHASFEQWWTHGMKDGEERTDVMRQMRVTWDKFGTYEPYRKDCQDSFTSFAACYALIYTGEFGYA</sequence>
<organism evidence="1 2">
    <name type="scientific">Burkholderia phage BcepSauron</name>
    <dbReference type="NCBI Taxonomy" id="2530033"/>
    <lineage>
        <taxon>Viruses</taxon>
        <taxon>Duplodnaviria</taxon>
        <taxon>Heunggongvirae</taxon>
        <taxon>Uroviricota</taxon>
        <taxon>Caudoviricetes</taxon>
        <taxon>Sarumanvirus</taxon>
        <taxon>Sarumanvirus bcepsauron</taxon>
    </lineage>
</organism>
<gene>
    <name evidence="1" type="ORF">BcepSauron_363</name>
</gene>
<keyword evidence="2" id="KW-1185">Reference proteome</keyword>
<evidence type="ECO:0000313" key="1">
    <source>
        <dbReference type="EMBL" id="QBQ74743.1"/>
    </source>
</evidence>
<dbReference type="Proteomes" id="UP000301424">
    <property type="component" value="Segment"/>
</dbReference>
<reference evidence="1 2" key="1">
    <citation type="submission" date="2019-02" db="EMBL/GenBank/DDBJ databases">
        <title>Complete genome sequence of Burkholderia cenocepacia phage BcepSauron.</title>
        <authorList>
            <person name="Park K."/>
            <person name="Gonzalez C."/>
            <person name="Liu M."/>
            <person name="Gill J."/>
        </authorList>
    </citation>
    <scope>NUCLEOTIDE SEQUENCE [LARGE SCALE GENOMIC DNA]</scope>
</reference>
<evidence type="ECO:0000313" key="2">
    <source>
        <dbReference type="Proteomes" id="UP000301424"/>
    </source>
</evidence>
<dbReference type="EMBL" id="MK552141">
    <property type="protein sequence ID" value="QBQ74743.1"/>
    <property type="molecule type" value="Genomic_DNA"/>
</dbReference>
<accession>A0A482MNH0</accession>
<name>A0A482MNH0_9CAUD</name>